<keyword evidence="1" id="KW-0378">Hydrolase</keyword>
<dbReference type="InterPro" id="IPR042173">
    <property type="entry name" value="RNase_J_2"/>
</dbReference>
<evidence type="ECO:0000259" key="3">
    <source>
        <dbReference type="SMART" id="SM00849"/>
    </source>
</evidence>
<dbReference type="Proteomes" id="UP000245133">
    <property type="component" value="Unassembled WGS sequence"/>
</dbReference>
<dbReference type="Pfam" id="PF12706">
    <property type="entry name" value="Lactamase_B_2"/>
    <property type="match status" value="1"/>
</dbReference>
<dbReference type="InterPro" id="IPR036866">
    <property type="entry name" value="RibonucZ/Hydroxyglut_hydro"/>
</dbReference>
<dbReference type="RefSeq" id="WP_108974347.1">
    <property type="nucleotide sequence ID" value="NZ_BFBB01000003.1"/>
</dbReference>
<comment type="caution">
    <text evidence="4">The sequence shown here is derived from an EMBL/GenBank/DDBJ whole genome shotgun (WGS) entry which is preliminary data.</text>
</comment>
<dbReference type="InterPro" id="IPR011108">
    <property type="entry name" value="RMMBL"/>
</dbReference>
<dbReference type="Gene3D" id="3.60.15.10">
    <property type="entry name" value="Ribonuclease Z/Hydroxyacylglutathione hydrolase-like"/>
    <property type="match status" value="1"/>
</dbReference>
<dbReference type="Gene3D" id="3.40.50.10710">
    <property type="entry name" value="Metallo-hydrolase/oxidoreductase"/>
    <property type="match status" value="1"/>
</dbReference>
<feature type="domain" description="Metallo-beta-lactamase" evidence="3">
    <location>
        <begin position="21"/>
        <end position="213"/>
    </location>
</feature>
<keyword evidence="1" id="KW-0540">Nuclease</keyword>
<dbReference type="AlphaFoldDB" id="A0A2P2DXV7"/>
<dbReference type="GO" id="GO:0004527">
    <property type="term" value="F:exonuclease activity"/>
    <property type="evidence" value="ECO:0007669"/>
    <property type="project" value="UniProtKB-KW"/>
</dbReference>
<reference evidence="4 5" key="1">
    <citation type="submission" date="2018-02" db="EMBL/GenBank/DDBJ databases">
        <title>Novel Leptospira species isolated from soil and water in Japan.</title>
        <authorList>
            <person name="Nakao R."/>
            <person name="Masuzawa T."/>
        </authorList>
    </citation>
    <scope>NUCLEOTIDE SEQUENCE [LARGE SCALE GENOMIC DNA]</scope>
    <source>
        <strain evidence="4 5">YH101</strain>
    </source>
</reference>
<dbReference type="SMART" id="SM00849">
    <property type="entry name" value="Lactamase_B"/>
    <property type="match status" value="1"/>
</dbReference>
<keyword evidence="2" id="KW-0694">RNA-binding</keyword>
<protein>
    <submittedName>
        <fullName evidence="4">Beta-lactamase domain protein</fullName>
    </submittedName>
</protein>
<evidence type="ECO:0000256" key="1">
    <source>
        <dbReference type="ARBA" id="ARBA00022839"/>
    </source>
</evidence>
<accession>A0A2P2DXV7</accession>
<sequence length="443" mass="51209">MHSELDSKPAIIIHRGSNVIGGNCIEIIYKSKSIILDLGMPLMNPDGSPIDQELTQSPSIENGILPDNKDLYESNNRIEAVILSHPHMDHYGLMNYIDPQIPIFMGEDTFQILRASNCFLSSKNRIDKMLSHVKSFAKEKFRIGDFEITPFPIDHSAYGAYCILMEVGGKRIFYSGDFRGHGATKYTFDNLIKNPPKNIDCLLMEGTSIRGSHTEDFSSEETVFLEFKRILSETKKITFSMQAGSNITRLIQLYKACLSNRKLLVLDLYQYHLLVELRKLNPSLPPFDNERTIRVFYHKNQARKLKEFEPSLLQEYKKHKIGIQEILEKQHKIVLRLSQYVLEEVSQQLVTSEIDLNDSMYIFSMWRGYLKLQENFHEFIDKYKLRLVTVHTSGHAYVSDLQRFVKALNPGYLVPIHTLSNLTFKSTFENKVIIINDNKLFEV</sequence>
<dbReference type="GO" id="GO:0003723">
    <property type="term" value="F:RNA binding"/>
    <property type="evidence" value="ECO:0007669"/>
    <property type="project" value="UniProtKB-KW"/>
</dbReference>
<evidence type="ECO:0000313" key="5">
    <source>
        <dbReference type="Proteomes" id="UP000245133"/>
    </source>
</evidence>
<dbReference type="InterPro" id="IPR001279">
    <property type="entry name" value="Metallo-B-lactamas"/>
</dbReference>
<keyword evidence="5" id="KW-1185">Reference proteome</keyword>
<proteinExistence type="predicted"/>
<dbReference type="OrthoDB" id="9803916at2"/>
<dbReference type="EMBL" id="BFBB01000003">
    <property type="protein sequence ID" value="GBF49446.1"/>
    <property type="molecule type" value="Genomic_DNA"/>
</dbReference>
<dbReference type="SUPFAM" id="SSF56281">
    <property type="entry name" value="Metallo-hydrolase/oxidoreductase"/>
    <property type="match status" value="1"/>
</dbReference>
<dbReference type="PANTHER" id="PTHR43694:SF1">
    <property type="entry name" value="RIBONUCLEASE J"/>
    <property type="match status" value="1"/>
</dbReference>
<dbReference type="PANTHER" id="PTHR43694">
    <property type="entry name" value="RIBONUCLEASE J"/>
    <property type="match status" value="1"/>
</dbReference>
<gene>
    <name evidence="4" type="ORF">LPTSP4_09590</name>
</gene>
<keyword evidence="1" id="KW-0269">Exonuclease</keyword>
<name>A0A2P2DXV7_9LEPT</name>
<evidence type="ECO:0000256" key="2">
    <source>
        <dbReference type="ARBA" id="ARBA00022884"/>
    </source>
</evidence>
<dbReference type="CDD" id="cd07732">
    <property type="entry name" value="metallo-hydrolase-like_MBL-fold"/>
    <property type="match status" value="1"/>
</dbReference>
<organism evidence="4 5">
    <name type="scientific">Leptospira ryugenii</name>
    <dbReference type="NCBI Taxonomy" id="1917863"/>
    <lineage>
        <taxon>Bacteria</taxon>
        <taxon>Pseudomonadati</taxon>
        <taxon>Spirochaetota</taxon>
        <taxon>Spirochaetia</taxon>
        <taxon>Leptospirales</taxon>
        <taxon>Leptospiraceae</taxon>
        <taxon>Leptospira</taxon>
    </lineage>
</organism>
<dbReference type="Pfam" id="PF07521">
    <property type="entry name" value="RMMBL"/>
    <property type="match status" value="1"/>
</dbReference>
<evidence type="ECO:0000313" key="4">
    <source>
        <dbReference type="EMBL" id="GBF49446.1"/>
    </source>
</evidence>